<gene>
    <name evidence="3" type="ORF">PoB_003570000</name>
</gene>
<dbReference type="Gene3D" id="2.40.70.10">
    <property type="entry name" value="Acid Proteases"/>
    <property type="match status" value="1"/>
</dbReference>
<dbReference type="InterPro" id="IPR021109">
    <property type="entry name" value="Peptidase_aspartic_dom_sf"/>
</dbReference>
<dbReference type="InterPro" id="IPR001995">
    <property type="entry name" value="Peptidase_A2_cat"/>
</dbReference>
<dbReference type="InterPro" id="IPR001969">
    <property type="entry name" value="Aspartic_peptidase_AS"/>
</dbReference>
<dbReference type="InterPro" id="IPR043502">
    <property type="entry name" value="DNA/RNA_pol_sf"/>
</dbReference>
<dbReference type="PROSITE" id="PS00141">
    <property type="entry name" value="ASP_PROTEASE"/>
    <property type="match status" value="1"/>
</dbReference>
<dbReference type="InterPro" id="IPR043128">
    <property type="entry name" value="Rev_trsase/Diguanyl_cyclase"/>
</dbReference>
<dbReference type="GO" id="GO:0006508">
    <property type="term" value="P:proteolysis"/>
    <property type="evidence" value="ECO:0007669"/>
    <property type="project" value="InterPro"/>
</dbReference>
<dbReference type="EMBL" id="BLXT01004061">
    <property type="protein sequence ID" value="GFO09195.1"/>
    <property type="molecule type" value="Genomic_DNA"/>
</dbReference>
<dbReference type="SUPFAM" id="SSF50630">
    <property type="entry name" value="Acid proteases"/>
    <property type="match status" value="1"/>
</dbReference>
<dbReference type="Proteomes" id="UP000735302">
    <property type="component" value="Unassembled WGS sequence"/>
</dbReference>
<sequence>MLALFGDHMPCFLFQHIFLQLLPEAIRAPLANSSNNSDYRALAKEAHNLYNCLTPNSTVCTTVQQPIKSHADLSEIDSICWFHRKFGSNARQCTNPCKHFQTFMRKGKRESRPALASPSAGPRCFAATITTSATSESKITQLFVTDEKSKRRFLVDTGAQVSVTPASWADKVSGATGPNLQAANGSSIATYGSRVVHLHLGNRVFNARLISANVKHSLWGADFLRQHNLLNDATVTDRYPIPHVQDFSARLTGKNIISKIDLIRGYHQIPVALVGIFAHAIRFEMHSTNVSTPYGHGPSGPRLRICLPRRYFGGQLLSPVSYRRPQCGFPSTTTSRTGRGERGRVKQANFSNDAMVFDALPDFSCA</sequence>
<dbReference type="PROSITE" id="PS50175">
    <property type="entry name" value="ASP_PROT_RETROV"/>
    <property type="match status" value="1"/>
</dbReference>
<evidence type="ECO:0000313" key="3">
    <source>
        <dbReference type="EMBL" id="GFO09195.1"/>
    </source>
</evidence>
<dbReference type="Gene3D" id="3.10.10.10">
    <property type="entry name" value="HIV Type 1 Reverse Transcriptase, subunit A, domain 1"/>
    <property type="match status" value="1"/>
</dbReference>
<feature type="domain" description="Peptidase A2" evidence="2">
    <location>
        <begin position="151"/>
        <end position="223"/>
    </location>
</feature>
<dbReference type="SUPFAM" id="SSF56672">
    <property type="entry name" value="DNA/RNA polymerases"/>
    <property type="match status" value="1"/>
</dbReference>
<organism evidence="3 4">
    <name type="scientific">Plakobranchus ocellatus</name>
    <dbReference type="NCBI Taxonomy" id="259542"/>
    <lineage>
        <taxon>Eukaryota</taxon>
        <taxon>Metazoa</taxon>
        <taxon>Spiralia</taxon>
        <taxon>Lophotrochozoa</taxon>
        <taxon>Mollusca</taxon>
        <taxon>Gastropoda</taxon>
        <taxon>Heterobranchia</taxon>
        <taxon>Euthyneura</taxon>
        <taxon>Panpulmonata</taxon>
        <taxon>Sacoglossa</taxon>
        <taxon>Placobranchoidea</taxon>
        <taxon>Plakobranchidae</taxon>
        <taxon>Plakobranchus</taxon>
    </lineage>
</organism>
<evidence type="ECO:0000256" key="1">
    <source>
        <dbReference type="ARBA" id="ARBA00022801"/>
    </source>
</evidence>
<keyword evidence="1" id="KW-0378">Hydrolase</keyword>
<dbReference type="AlphaFoldDB" id="A0AAV4AQP5"/>
<protein>
    <submittedName>
        <fullName evidence="3">Retrovirus-related pol polyprotein</fullName>
    </submittedName>
</protein>
<keyword evidence="4" id="KW-1185">Reference proteome</keyword>
<proteinExistence type="predicted"/>
<dbReference type="Gene3D" id="3.30.70.270">
    <property type="match status" value="1"/>
</dbReference>
<reference evidence="3 4" key="1">
    <citation type="journal article" date="2021" name="Elife">
        <title>Chloroplast acquisition without the gene transfer in kleptoplastic sea slugs, Plakobranchus ocellatus.</title>
        <authorList>
            <person name="Maeda T."/>
            <person name="Takahashi S."/>
            <person name="Yoshida T."/>
            <person name="Shimamura S."/>
            <person name="Takaki Y."/>
            <person name="Nagai Y."/>
            <person name="Toyoda A."/>
            <person name="Suzuki Y."/>
            <person name="Arimoto A."/>
            <person name="Ishii H."/>
            <person name="Satoh N."/>
            <person name="Nishiyama T."/>
            <person name="Hasebe M."/>
            <person name="Maruyama T."/>
            <person name="Minagawa J."/>
            <person name="Obokata J."/>
            <person name="Shigenobu S."/>
        </authorList>
    </citation>
    <scope>NUCLEOTIDE SEQUENCE [LARGE SCALE GENOMIC DNA]</scope>
</reference>
<name>A0AAV4AQP5_9GAST</name>
<dbReference type="GO" id="GO:0004190">
    <property type="term" value="F:aspartic-type endopeptidase activity"/>
    <property type="evidence" value="ECO:0007669"/>
    <property type="project" value="InterPro"/>
</dbReference>
<comment type="caution">
    <text evidence="3">The sequence shown here is derived from an EMBL/GenBank/DDBJ whole genome shotgun (WGS) entry which is preliminary data.</text>
</comment>
<accession>A0AAV4AQP5</accession>
<evidence type="ECO:0000313" key="4">
    <source>
        <dbReference type="Proteomes" id="UP000735302"/>
    </source>
</evidence>
<evidence type="ECO:0000259" key="2">
    <source>
        <dbReference type="PROSITE" id="PS50175"/>
    </source>
</evidence>